<accession>A0A5N5IQ29</accession>
<evidence type="ECO:0000313" key="1">
    <source>
        <dbReference type="EMBL" id="KAB5489525.1"/>
    </source>
</evidence>
<keyword evidence="2" id="KW-1185">Reference proteome</keyword>
<name>A0A5N5IQ29_9FLAO</name>
<organism evidence="1 2">
    <name type="scientific">Flagellimonas hadalis</name>
    <dbReference type="NCBI Taxonomy" id="2597517"/>
    <lineage>
        <taxon>Bacteria</taxon>
        <taxon>Pseudomonadati</taxon>
        <taxon>Bacteroidota</taxon>
        <taxon>Flavobacteriia</taxon>
        <taxon>Flavobacteriales</taxon>
        <taxon>Flavobacteriaceae</taxon>
        <taxon>Flagellimonas</taxon>
    </lineage>
</organism>
<gene>
    <name evidence="1" type="ORF">FOT42_008770</name>
</gene>
<protein>
    <submittedName>
        <fullName evidence="1">Transcriptional regulator</fullName>
    </submittedName>
</protein>
<dbReference type="AlphaFoldDB" id="A0A5N5IQ29"/>
<dbReference type="OrthoDB" id="7064118at2"/>
<dbReference type="InterPro" id="IPR010982">
    <property type="entry name" value="Lambda_DNA-bd_dom_sf"/>
</dbReference>
<evidence type="ECO:0000313" key="2">
    <source>
        <dbReference type="Proteomes" id="UP000319204"/>
    </source>
</evidence>
<proteinExistence type="predicted"/>
<dbReference type="GO" id="GO:0003677">
    <property type="term" value="F:DNA binding"/>
    <property type="evidence" value="ECO:0007669"/>
    <property type="project" value="InterPro"/>
</dbReference>
<dbReference type="EMBL" id="VNIK02000004">
    <property type="protein sequence ID" value="KAB5489525.1"/>
    <property type="molecule type" value="Genomic_DNA"/>
</dbReference>
<dbReference type="Proteomes" id="UP000319204">
    <property type="component" value="Unassembled WGS sequence"/>
</dbReference>
<sequence length="199" mass="22454">MVAVLTGDIKNSTEHKTSEWLPLLKQALDRYGNEPSDWEIYRGDSFQLQTEPKKALEAALYIKACLKQIRHMDVRIAIGLGEKTYNAEKITESNGEAFVYSGKGFENLKKQNLAIKTSNASFDGHINLFLELALLTMDNWTPAISKTVKSAIENPEMNQRELASLLGKSQGNISEELKKAGFDEVQKMIEFYKTQLVHL</sequence>
<comment type="caution">
    <text evidence="1">The sequence shown here is derived from an EMBL/GenBank/DDBJ whole genome shotgun (WGS) entry which is preliminary data.</text>
</comment>
<reference evidence="1" key="1">
    <citation type="submission" date="2019-10" db="EMBL/GenBank/DDBJ databases">
        <title>Muricauda hadale sp. nov., a piezophilic bacterium isolated from hadopelagic water of the Mariana Trench.</title>
        <authorList>
            <person name="Wei Y."/>
        </authorList>
    </citation>
    <scope>NUCLEOTIDE SEQUENCE [LARGE SCALE GENOMIC DNA]</scope>
    <source>
        <strain evidence="1">MT-229</strain>
    </source>
</reference>
<dbReference type="RefSeq" id="WP_151890193.1">
    <property type="nucleotide sequence ID" value="NZ_VNIK02000004.1"/>
</dbReference>
<dbReference type="SUPFAM" id="SSF47413">
    <property type="entry name" value="lambda repressor-like DNA-binding domains"/>
    <property type="match status" value="1"/>
</dbReference>